<dbReference type="InterPro" id="IPR025602">
    <property type="entry name" value="BCP1_family"/>
</dbReference>
<dbReference type="Proteomes" id="UP001432027">
    <property type="component" value="Unassembled WGS sequence"/>
</dbReference>
<name>A0AAV5SU29_9BILA</name>
<evidence type="ECO:0000313" key="3">
    <source>
        <dbReference type="EMBL" id="GMS85598.1"/>
    </source>
</evidence>
<reference evidence="3" key="1">
    <citation type="submission" date="2023-10" db="EMBL/GenBank/DDBJ databases">
        <title>Genome assembly of Pristionchus species.</title>
        <authorList>
            <person name="Yoshida K."/>
            <person name="Sommer R.J."/>
        </authorList>
    </citation>
    <scope>NUCLEOTIDE SEQUENCE</scope>
    <source>
        <strain evidence="3">RS0144</strain>
    </source>
</reference>
<dbReference type="EMBL" id="BTSX01000002">
    <property type="protein sequence ID" value="GMS85598.1"/>
    <property type="molecule type" value="Genomic_DNA"/>
</dbReference>
<dbReference type="Pfam" id="PF13862">
    <property type="entry name" value="BCCIP"/>
    <property type="match status" value="1"/>
</dbReference>
<feature type="compositionally biased region" description="Basic residues" evidence="2">
    <location>
        <begin position="1"/>
        <end position="14"/>
    </location>
</feature>
<feature type="region of interest" description="Disordered" evidence="2">
    <location>
        <begin position="278"/>
        <end position="301"/>
    </location>
</feature>
<feature type="non-terminal residue" evidence="3">
    <location>
        <position position="1"/>
    </location>
</feature>
<dbReference type="GO" id="GO:0005634">
    <property type="term" value="C:nucleus"/>
    <property type="evidence" value="ECO:0007669"/>
    <property type="project" value="TreeGrafter"/>
</dbReference>
<feature type="region of interest" description="Disordered" evidence="2">
    <location>
        <begin position="1"/>
        <end position="103"/>
    </location>
</feature>
<proteinExistence type="inferred from homology"/>
<gene>
    <name evidence="3" type="ORF">PENTCL1PPCAC_7773</name>
</gene>
<keyword evidence="4" id="KW-1185">Reference proteome</keyword>
<sequence length="385" mass="42700">QMGKVNKKSALKRKLAADVTEDEMRSKTVAVEEPVVPAKPSKKQKKVEKIVDEEPEEVPMEEGDEEEEEVDDESIDGEDVSDEEGDEDEDEEESDDESEEGGDFLKETGEKIDFNIEAFPLEEQDKEGVNNMLTQIFLRADIDLVGLGKALISQEPTLGSAIGPAEDNADEDNTTSNVVYGLITMLAEIDKEEKYAKDIFALLKTRATKVVSSVAKDFDAVLSSSPRLGLFVNERMLHFPDAIAPPAFASLLKEKKEEVPLPSHLLYIHKIRIVEDEGAEKEEEQTEAPSTSGGKKKKKGKAEKKRLAAAALASKEVEFDNAEDAMLLHLPVGTAVHFDYQCHSDVDPGSKFSIVRKDNITKMPYRRAVIMDLDRFKAFLQAVAN</sequence>
<comment type="similarity">
    <text evidence="1">Belongs to the BCP1 family.</text>
</comment>
<dbReference type="PANTHER" id="PTHR13261">
    <property type="entry name" value="BRCA2 AND CDKN1A INTERACTING PROTEIN"/>
    <property type="match status" value="1"/>
</dbReference>
<accession>A0AAV5SU29</accession>
<evidence type="ECO:0008006" key="5">
    <source>
        <dbReference type="Google" id="ProtNLM"/>
    </source>
</evidence>
<feature type="compositionally biased region" description="Acidic residues" evidence="2">
    <location>
        <begin position="53"/>
        <end position="102"/>
    </location>
</feature>
<protein>
    <recommendedName>
        <fullName evidence="5">Protein BCCIP homolog</fullName>
    </recommendedName>
</protein>
<comment type="caution">
    <text evidence="3">The sequence shown here is derived from an EMBL/GenBank/DDBJ whole genome shotgun (WGS) entry which is preliminary data.</text>
</comment>
<feature type="non-terminal residue" evidence="3">
    <location>
        <position position="385"/>
    </location>
</feature>
<feature type="compositionally biased region" description="Low complexity" evidence="2">
    <location>
        <begin position="29"/>
        <end position="38"/>
    </location>
</feature>
<evidence type="ECO:0000256" key="1">
    <source>
        <dbReference type="ARBA" id="ARBA00006781"/>
    </source>
</evidence>
<dbReference type="PANTHER" id="PTHR13261:SF0">
    <property type="entry name" value="BRCA2 AND CDKN1A-INTERACTING PROTEIN"/>
    <property type="match status" value="1"/>
</dbReference>
<dbReference type="AlphaFoldDB" id="A0AAV5SU29"/>
<organism evidence="3 4">
    <name type="scientific">Pristionchus entomophagus</name>
    <dbReference type="NCBI Taxonomy" id="358040"/>
    <lineage>
        <taxon>Eukaryota</taxon>
        <taxon>Metazoa</taxon>
        <taxon>Ecdysozoa</taxon>
        <taxon>Nematoda</taxon>
        <taxon>Chromadorea</taxon>
        <taxon>Rhabditida</taxon>
        <taxon>Rhabditina</taxon>
        <taxon>Diplogasteromorpha</taxon>
        <taxon>Diplogasteroidea</taxon>
        <taxon>Neodiplogasteridae</taxon>
        <taxon>Pristionchus</taxon>
    </lineage>
</organism>
<evidence type="ECO:0000313" key="4">
    <source>
        <dbReference type="Proteomes" id="UP001432027"/>
    </source>
</evidence>
<evidence type="ECO:0000256" key="2">
    <source>
        <dbReference type="SAM" id="MobiDB-lite"/>
    </source>
</evidence>